<gene>
    <name evidence="2" type="ORF">SAMN05661003_11510</name>
</gene>
<keyword evidence="3" id="KW-1185">Reference proteome</keyword>
<protein>
    <submittedName>
        <fullName evidence="2">Uncharacterized protein</fullName>
    </submittedName>
</protein>
<evidence type="ECO:0000313" key="2">
    <source>
        <dbReference type="EMBL" id="SDE53731.1"/>
    </source>
</evidence>
<reference evidence="3" key="1">
    <citation type="submission" date="2016-10" db="EMBL/GenBank/DDBJ databases">
        <authorList>
            <person name="Varghese N."/>
            <person name="Submissions S."/>
        </authorList>
    </citation>
    <scope>NUCLEOTIDE SEQUENCE [LARGE SCALE GENOMIC DNA]</scope>
    <source>
        <strain evidence="3">DSM 8987</strain>
    </source>
</reference>
<dbReference type="RefSeq" id="WP_092079685.1">
    <property type="nucleotide sequence ID" value="NZ_FNAQ01000015.1"/>
</dbReference>
<keyword evidence="1" id="KW-0812">Transmembrane</keyword>
<name>A0A1G7DQD4_9BACT</name>
<proteinExistence type="predicted"/>
<dbReference type="AlphaFoldDB" id="A0A1G7DQD4"/>
<keyword evidence="1" id="KW-1133">Transmembrane helix</keyword>
<dbReference type="OrthoDB" id="5511222at2"/>
<dbReference type="Proteomes" id="UP000243205">
    <property type="component" value="Unassembled WGS sequence"/>
</dbReference>
<accession>A0A1G7DQD4</accession>
<evidence type="ECO:0000256" key="1">
    <source>
        <dbReference type="SAM" id="Phobius"/>
    </source>
</evidence>
<sequence length="193" mass="22573">MIGLLFIAAAVVYLIISIGVIRLVVRWAKKRGRRPVLWGFVAALVMYHLVFWDFIPTYALYKYYCATKAGFWVYKTPEQWKTENPGVAETLTWRELSPQFNNSDDSWGFKVNERFIWEIETLATPFLPVRRTVETIVDVEKNEVVVKRVSVRAGYKDGMELIKFWTSMGPFVPKSKEFGELQDNFKQIGRYIK</sequence>
<dbReference type="STRING" id="57664.SAMN05661003_11510"/>
<feature type="transmembrane region" description="Helical" evidence="1">
    <location>
        <begin position="6"/>
        <end position="25"/>
    </location>
</feature>
<evidence type="ECO:0000313" key="3">
    <source>
        <dbReference type="Proteomes" id="UP000243205"/>
    </source>
</evidence>
<dbReference type="EMBL" id="FNAQ01000015">
    <property type="protein sequence ID" value="SDE53731.1"/>
    <property type="molecule type" value="Genomic_DNA"/>
</dbReference>
<organism evidence="2 3">
    <name type="scientific">Desulfuromonas thiophila</name>
    <dbReference type="NCBI Taxonomy" id="57664"/>
    <lineage>
        <taxon>Bacteria</taxon>
        <taxon>Pseudomonadati</taxon>
        <taxon>Thermodesulfobacteriota</taxon>
        <taxon>Desulfuromonadia</taxon>
        <taxon>Desulfuromonadales</taxon>
        <taxon>Desulfuromonadaceae</taxon>
        <taxon>Desulfuromonas</taxon>
    </lineage>
</organism>
<keyword evidence="1" id="KW-0472">Membrane</keyword>
<feature type="transmembrane region" description="Helical" evidence="1">
    <location>
        <begin position="37"/>
        <end position="55"/>
    </location>
</feature>